<proteinExistence type="predicted"/>
<keyword evidence="4" id="KW-1185">Reference proteome</keyword>
<gene>
    <name evidence="3" type="ORF">GCM10010310_15780</name>
</gene>
<keyword evidence="2" id="KW-1133">Transmembrane helix</keyword>
<keyword evidence="2" id="KW-0812">Transmembrane</keyword>
<feature type="transmembrane region" description="Helical" evidence="2">
    <location>
        <begin position="29"/>
        <end position="49"/>
    </location>
</feature>
<evidence type="ECO:0000256" key="2">
    <source>
        <dbReference type="SAM" id="Phobius"/>
    </source>
</evidence>
<dbReference type="Proteomes" id="UP001499989">
    <property type="component" value="Unassembled WGS sequence"/>
</dbReference>
<sequence length="118" mass="11869">MSARAAARTGGLLDEGVAAVTATAEGCQLAFRVAAVVATGALVLAAVVLRRRAGTRGRPGRDGSSRAARPHASSRAAQPHTLRPGRHARTRRAARDASGGQTARDAGVTSSPPPGTTP</sequence>
<accession>A0ABN3SDB0</accession>
<organism evidence="3 4">
    <name type="scientific">Streptomyces violaceolatus</name>
    <dbReference type="NCBI Taxonomy" id="67378"/>
    <lineage>
        <taxon>Bacteria</taxon>
        <taxon>Bacillati</taxon>
        <taxon>Actinomycetota</taxon>
        <taxon>Actinomycetes</taxon>
        <taxon>Kitasatosporales</taxon>
        <taxon>Streptomycetaceae</taxon>
        <taxon>Streptomyces</taxon>
        <taxon>Streptomyces violaceoruber group</taxon>
    </lineage>
</organism>
<protein>
    <submittedName>
        <fullName evidence="3">Uncharacterized protein</fullName>
    </submittedName>
</protein>
<evidence type="ECO:0000313" key="3">
    <source>
        <dbReference type="EMBL" id="GAA2674175.1"/>
    </source>
</evidence>
<evidence type="ECO:0000256" key="1">
    <source>
        <dbReference type="SAM" id="MobiDB-lite"/>
    </source>
</evidence>
<reference evidence="3 4" key="1">
    <citation type="journal article" date="2019" name="Int. J. Syst. Evol. Microbiol.">
        <title>The Global Catalogue of Microorganisms (GCM) 10K type strain sequencing project: providing services to taxonomists for standard genome sequencing and annotation.</title>
        <authorList>
            <consortium name="The Broad Institute Genomics Platform"/>
            <consortium name="The Broad Institute Genome Sequencing Center for Infectious Disease"/>
            <person name="Wu L."/>
            <person name="Ma J."/>
        </authorList>
    </citation>
    <scope>NUCLEOTIDE SEQUENCE [LARGE SCALE GENOMIC DNA]</scope>
    <source>
        <strain evidence="3 4">JCM 4531</strain>
    </source>
</reference>
<feature type="compositionally biased region" description="Basic residues" evidence="1">
    <location>
        <begin position="83"/>
        <end position="92"/>
    </location>
</feature>
<feature type="region of interest" description="Disordered" evidence="1">
    <location>
        <begin position="50"/>
        <end position="118"/>
    </location>
</feature>
<feature type="compositionally biased region" description="Low complexity" evidence="1">
    <location>
        <begin position="65"/>
        <end position="77"/>
    </location>
</feature>
<evidence type="ECO:0000313" key="4">
    <source>
        <dbReference type="Proteomes" id="UP001499989"/>
    </source>
</evidence>
<dbReference type="EMBL" id="BAAASK010000003">
    <property type="protein sequence ID" value="GAA2674175.1"/>
    <property type="molecule type" value="Genomic_DNA"/>
</dbReference>
<comment type="caution">
    <text evidence="3">The sequence shown here is derived from an EMBL/GenBank/DDBJ whole genome shotgun (WGS) entry which is preliminary data.</text>
</comment>
<keyword evidence="2" id="KW-0472">Membrane</keyword>
<name>A0ABN3SDB0_9ACTN</name>